<dbReference type="InterPro" id="IPR006685">
    <property type="entry name" value="MscS_channel_2nd"/>
</dbReference>
<sequence length="451" mass="48305">MRRFICSCLLMLALAGPTLPQSAWAQDDDQPQGTISIDDSATRDAAIATRIREILAQLDGYEDVTVTVSAGIVTLRGTTLDGPAAARLTALAGRVEGVVAIENEVTETTDVAKRLNPAAQRFMKRMQQVVAFLPLAGVALGAFAAVVLAGFALARLRWPWDRLAPNAFIADIYRQVIRLGFFVAGLVVALDILGATALLSTILGAAGIIGLAIGFAVRDTVENFIASIMLSIRQPFRPNDTVEIGGDVGNVIRLTSRATILLSFDGNHIRIPNATVFKSRIINFTLNDERRFTADFGVAYDTDLLQAQKLARETLEALSFVLEKPAVNVWIEDLGDSAVTLRCTAWIAQHNTSFVAARSEAIRLVMAAFDTAGIVMPEPTVRVLRPDAAEAAEPAAQGAPPRSPRAGSATAIAAGAIDVAADMEHELEAIVEDERQTARGKDLLRREGPTE</sequence>
<dbReference type="InterPro" id="IPR045275">
    <property type="entry name" value="MscS_archaea/bacteria_type"/>
</dbReference>
<dbReference type="Gene3D" id="3.30.1340.30">
    <property type="match status" value="1"/>
</dbReference>
<keyword evidence="7" id="KW-0407">Ion channel</keyword>
<dbReference type="InterPro" id="IPR007055">
    <property type="entry name" value="BON_dom"/>
</dbReference>
<keyword evidence="7" id="KW-0997">Cell inner membrane</keyword>
<dbReference type="EMBL" id="QPMK01000012">
    <property type="protein sequence ID" value="RDD65507.1"/>
    <property type="molecule type" value="Genomic_DNA"/>
</dbReference>
<feature type="transmembrane region" description="Helical" evidence="7">
    <location>
        <begin position="199"/>
        <end position="217"/>
    </location>
</feature>
<evidence type="ECO:0000256" key="6">
    <source>
        <dbReference type="ARBA" id="ARBA00023136"/>
    </source>
</evidence>
<dbReference type="Gene3D" id="2.30.30.60">
    <property type="match status" value="1"/>
</dbReference>
<comment type="caution">
    <text evidence="11">The sequence shown here is derived from an EMBL/GenBank/DDBJ whole genome shotgun (WGS) entry which is preliminary data.</text>
</comment>
<dbReference type="InterPro" id="IPR023408">
    <property type="entry name" value="MscS_beta-dom_sf"/>
</dbReference>
<gene>
    <name evidence="11" type="ORF">DU478_15190</name>
</gene>
<protein>
    <recommendedName>
        <fullName evidence="7">Small-conductance mechanosensitive channel</fullName>
    </recommendedName>
</protein>
<dbReference type="Pfam" id="PF21082">
    <property type="entry name" value="MS_channel_3rd"/>
    <property type="match status" value="1"/>
</dbReference>
<evidence type="ECO:0000313" key="11">
    <source>
        <dbReference type="EMBL" id="RDD65507.1"/>
    </source>
</evidence>
<proteinExistence type="inferred from homology"/>
<comment type="subcellular location">
    <subcellularLocation>
        <location evidence="7">Cell inner membrane</location>
        <topology evidence="7">Multi-pass membrane protein</topology>
    </subcellularLocation>
    <subcellularLocation>
        <location evidence="1">Cell membrane</location>
        <topology evidence="1">Multi-pass membrane protein</topology>
    </subcellularLocation>
</comment>
<evidence type="ECO:0000256" key="1">
    <source>
        <dbReference type="ARBA" id="ARBA00004651"/>
    </source>
</evidence>
<feature type="signal peptide" evidence="9">
    <location>
        <begin position="1"/>
        <end position="25"/>
    </location>
</feature>
<keyword evidence="3" id="KW-1003">Cell membrane</keyword>
<keyword evidence="12" id="KW-1185">Reference proteome</keyword>
<dbReference type="PANTHER" id="PTHR30221:SF1">
    <property type="entry name" value="SMALL-CONDUCTANCE MECHANOSENSITIVE CHANNEL"/>
    <property type="match status" value="1"/>
</dbReference>
<dbReference type="AlphaFoldDB" id="A0A369TN06"/>
<evidence type="ECO:0000256" key="2">
    <source>
        <dbReference type="ARBA" id="ARBA00008017"/>
    </source>
</evidence>
<evidence type="ECO:0000256" key="5">
    <source>
        <dbReference type="ARBA" id="ARBA00022989"/>
    </source>
</evidence>
<keyword evidence="6 7" id="KW-0472">Membrane</keyword>
<feature type="chain" id="PRO_5016605685" description="Small-conductance mechanosensitive channel" evidence="9">
    <location>
        <begin position="26"/>
        <end position="451"/>
    </location>
</feature>
<evidence type="ECO:0000256" key="8">
    <source>
        <dbReference type="SAM" id="MobiDB-lite"/>
    </source>
</evidence>
<accession>A0A369TN06</accession>
<keyword evidence="4 7" id="KW-0812">Transmembrane</keyword>
<evidence type="ECO:0000256" key="9">
    <source>
        <dbReference type="SAM" id="SignalP"/>
    </source>
</evidence>
<feature type="transmembrane region" description="Helical" evidence="7">
    <location>
        <begin position="129"/>
        <end position="154"/>
    </location>
</feature>
<evidence type="ECO:0000256" key="3">
    <source>
        <dbReference type="ARBA" id="ARBA00022475"/>
    </source>
</evidence>
<dbReference type="GO" id="GO:0005886">
    <property type="term" value="C:plasma membrane"/>
    <property type="evidence" value="ECO:0007669"/>
    <property type="project" value="UniProtKB-SubCell"/>
</dbReference>
<dbReference type="SUPFAM" id="SSF82689">
    <property type="entry name" value="Mechanosensitive channel protein MscS (YggB), C-terminal domain"/>
    <property type="match status" value="1"/>
</dbReference>
<dbReference type="PANTHER" id="PTHR30221">
    <property type="entry name" value="SMALL-CONDUCTANCE MECHANOSENSITIVE CHANNEL"/>
    <property type="match status" value="1"/>
</dbReference>
<feature type="transmembrane region" description="Helical" evidence="7">
    <location>
        <begin position="175"/>
        <end position="193"/>
    </location>
</feature>
<dbReference type="PROSITE" id="PS50914">
    <property type="entry name" value="BON"/>
    <property type="match status" value="1"/>
</dbReference>
<dbReference type="Pfam" id="PF04972">
    <property type="entry name" value="BON"/>
    <property type="match status" value="1"/>
</dbReference>
<dbReference type="Proteomes" id="UP000253977">
    <property type="component" value="Unassembled WGS sequence"/>
</dbReference>
<comment type="function">
    <text evidence="7">Mechanosensitive channel that participates in the regulation of osmotic pressure changes within the cell, opening in response to stretch forces in the membrane lipid bilayer, without the need for other proteins. Contributes to normal resistance to hypoosmotic shock. Forms an ion channel of 1.0 nanosiemens conductance with a slight preference for anions.</text>
</comment>
<evidence type="ECO:0000256" key="7">
    <source>
        <dbReference type="RuleBase" id="RU369025"/>
    </source>
</evidence>
<dbReference type="Gene3D" id="3.30.70.100">
    <property type="match status" value="1"/>
</dbReference>
<dbReference type="Gene3D" id="1.10.287.1260">
    <property type="match status" value="1"/>
</dbReference>
<evidence type="ECO:0000313" key="12">
    <source>
        <dbReference type="Proteomes" id="UP000253977"/>
    </source>
</evidence>
<evidence type="ECO:0000259" key="10">
    <source>
        <dbReference type="PROSITE" id="PS50914"/>
    </source>
</evidence>
<evidence type="ECO:0000256" key="4">
    <source>
        <dbReference type="ARBA" id="ARBA00022692"/>
    </source>
</evidence>
<organism evidence="11 12">
    <name type="scientific">Thalassococcus profundi</name>
    <dbReference type="NCBI Taxonomy" id="2282382"/>
    <lineage>
        <taxon>Bacteria</taxon>
        <taxon>Pseudomonadati</taxon>
        <taxon>Pseudomonadota</taxon>
        <taxon>Alphaproteobacteria</taxon>
        <taxon>Rhodobacterales</taxon>
        <taxon>Roseobacteraceae</taxon>
        <taxon>Thalassococcus</taxon>
    </lineage>
</organism>
<feature type="domain" description="BON" evidence="10">
    <location>
        <begin position="43"/>
        <end position="109"/>
    </location>
</feature>
<reference evidence="11 12" key="1">
    <citation type="submission" date="2018-07" db="EMBL/GenBank/DDBJ databases">
        <title>Thalassococcus profundi sp. nov., a marine bacterium isolated from deep seawater of Okinawa Trough.</title>
        <authorList>
            <person name="Yu M."/>
        </authorList>
    </citation>
    <scope>NUCLEOTIDE SEQUENCE [LARGE SCALE GENOMIC DNA]</scope>
    <source>
        <strain evidence="11 12">WRAS1</strain>
    </source>
</reference>
<dbReference type="OrthoDB" id="9793781at2"/>
<dbReference type="InterPro" id="IPR011066">
    <property type="entry name" value="MscS_channel_C_sf"/>
</dbReference>
<keyword evidence="7" id="KW-0813">Transport</keyword>
<feature type="region of interest" description="Disordered" evidence="8">
    <location>
        <begin position="430"/>
        <end position="451"/>
    </location>
</feature>
<dbReference type="GO" id="GO:0008381">
    <property type="term" value="F:mechanosensitive monoatomic ion channel activity"/>
    <property type="evidence" value="ECO:0007669"/>
    <property type="project" value="InterPro"/>
</dbReference>
<name>A0A369TN06_9RHOB</name>
<comment type="caution">
    <text evidence="7">Lacks conserved residue(s) required for the propagation of feature annotation.</text>
</comment>
<dbReference type="Pfam" id="PF00924">
    <property type="entry name" value="MS_channel_2nd"/>
    <property type="match status" value="1"/>
</dbReference>
<comment type="similarity">
    <text evidence="2 7">Belongs to the MscS (TC 1.A.23) family.</text>
</comment>
<keyword evidence="5 7" id="KW-1133">Transmembrane helix</keyword>
<keyword evidence="7" id="KW-0406">Ion transport</keyword>
<keyword evidence="9" id="KW-0732">Signal</keyword>
<comment type="subunit">
    <text evidence="7">Homoheptamer.</text>
</comment>
<dbReference type="InterPro" id="IPR049278">
    <property type="entry name" value="MS_channel_C"/>
</dbReference>
<dbReference type="SUPFAM" id="SSF50182">
    <property type="entry name" value="Sm-like ribonucleoproteins"/>
    <property type="match status" value="1"/>
</dbReference>
<dbReference type="InterPro" id="IPR010920">
    <property type="entry name" value="LSM_dom_sf"/>
</dbReference>